<protein>
    <recommendedName>
        <fullName evidence="2">DUF1985 domain-containing protein</fullName>
    </recommendedName>
</protein>
<reference evidence="3" key="1">
    <citation type="submission" date="2021-01" db="EMBL/GenBank/DDBJ databases">
        <authorList>
            <person name="Bezrukov I."/>
        </authorList>
    </citation>
    <scope>NUCLEOTIDE SEQUENCE</scope>
</reference>
<feature type="domain" description="DUF1985" evidence="2">
    <location>
        <begin position="17"/>
        <end position="146"/>
    </location>
</feature>
<dbReference type="Pfam" id="PF09331">
    <property type="entry name" value="DUF1985"/>
    <property type="match status" value="1"/>
</dbReference>
<dbReference type="EMBL" id="LR999452">
    <property type="protein sequence ID" value="CAE5962501.1"/>
    <property type="molecule type" value="Genomic_DNA"/>
</dbReference>
<dbReference type="PANTHER" id="PTHR48449">
    <property type="entry name" value="DUF1985 DOMAIN-CONTAINING PROTEIN"/>
    <property type="match status" value="1"/>
</dbReference>
<feature type="region of interest" description="Disordered" evidence="1">
    <location>
        <begin position="299"/>
        <end position="381"/>
    </location>
</feature>
<dbReference type="PANTHER" id="PTHR48449:SF1">
    <property type="entry name" value="DUF1985 DOMAIN-CONTAINING PROTEIN"/>
    <property type="match status" value="1"/>
</dbReference>
<accession>A0A8S1ZP83</accession>
<dbReference type="InterPro" id="IPR015410">
    <property type="entry name" value="DUF1985"/>
</dbReference>
<sequence>MGDGLGFSASLVRYLVVRQITTTKKDDLWFYFNNQPMRFTLREFHLVTGLPCYAEDKIQVEENINWPMVTKEHTPEDLLAQLRALGNDDEESKLRLAMLLLLESIFLLKYALNKPSMYFTAEMLERGKNKMHTYPWGKLAFDLLVDSVHKLTGKLQTGSSKKDLKGFPMALQLWMLASVPALETAFAQSESDTSGFVCERYVVTRQPSYYEIESVAESTSPSVISFLGSDEEDYEDDDPFKMMMKMVKGGYPWTELDWRRGFIEVEKAQEDGGYASPRLETSVSLGLEASPRLETSVSLGLEASPRLSNSLHEPDTGDKDEFGKELNVQDKDEFDKELNVQDEDEDEDEPELNVQDEDEDEDEDEPELNVQDEDEDEPDVLVDQLKELNFQEQPEQEKVGVYKTRAGRVVIPPTN</sequence>
<gene>
    <name evidence="3" type="ORF">AARE701A_LOCUS4226</name>
</gene>
<evidence type="ECO:0000313" key="3">
    <source>
        <dbReference type="EMBL" id="CAE5962501.1"/>
    </source>
</evidence>
<keyword evidence="4" id="KW-1185">Reference proteome</keyword>
<feature type="compositionally biased region" description="Basic and acidic residues" evidence="1">
    <location>
        <begin position="312"/>
        <end position="339"/>
    </location>
</feature>
<feature type="compositionally biased region" description="Acidic residues" evidence="1">
    <location>
        <begin position="340"/>
        <end position="380"/>
    </location>
</feature>
<proteinExistence type="predicted"/>
<evidence type="ECO:0000256" key="1">
    <source>
        <dbReference type="SAM" id="MobiDB-lite"/>
    </source>
</evidence>
<dbReference type="AlphaFoldDB" id="A0A8S1ZP83"/>
<organism evidence="3 4">
    <name type="scientific">Arabidopsis arenosa</name>
    <name type="common">Sand rock-cress</name>
    <name type="synonym">Cardaminopsis arenosa</name>
    <dbReference type="NCBI Taxonomy" id="38785"/>
    <lineage>
        <taxon>Eukaryota</taxon>
        <taxon>Viridiplantae</taxon>
        <taxon>Streptophyta</taxon>
        <taxon>Embryophyta</taxon>
        <taxon>Tracheophyta</taxon>
        <taxon>Spermatophyta</taxon>
        <taxon>Magnoliopsida</taxon>
        <taxon>eudicotyledons</taxon>
        <taxon>Gunneridae</taxon>
        <taxon>Pentapetalae</taxon>
        <taxon>rosids</taxon>
        <taxon>malvids</taxon>
        <taxon>Brassicales</taxon>
        <taxon>Brassicaceae</taxon>
        <taxon>Camelineae</taxon>
        <taxon>Arabidopsis</taxon>
    </lineage>
</organism>
<dbReference type="Proteomes" id="UP000682877">
    <property type="component" value="Chromosome 2"/>
</dbReference>
<evidence type="ECO:0000259" key="2">
    <source>
        <dbReference type="Pfam" id="PF09331"/>
    </source>
</evidence>
<name>A0A8S1ZP83_ARAAE</name>
<evidence type="ECO:0000313" key="4">
    <source>
        <dbReference type="Proteomes" id="UP000682877"/>
    </source>
</evidence>